<dbReference type="GO" id="GO:0016020">
    <property type="term" value="C:membrane"/>
    <property type="evidence" value="ECO:0007669"/>
    <property type="project" value="UniProtKB-SubCell"/>
</dbReference>
<gene>
    <name evidence="10" type="ORF">GQ602_004688</name>
</gene>
<keyword evidence="11" id="KW-1185">Reference proteome</keyword>
<proteinExistence type="predicted"/>
<feature type="region of interest" description="Disordered" evidence="8">
    <location>
        <begin position="1"/>
        <end position="20"/>
    </location>
</feature>
<comment type="subcellular location">
    <subcellularLocation>
        <location evidence="1">Membrane</location>
        <topology evidence="1">Multi-pass membrane protein</topology>
    </subcellularLocation>
</comment>
<keyword evidence="6" id="KW-1133">Transmembrane helix</keyword>
<dbReference type="OrthoDB" id="5817083at2759"/>
<dbReference type="InterPro" id="IPR011016">
    <property type="entry name" value="Znf_RING-CH"/>
</dbReference>
<evidence type="ECO:0000256" key="3">
    <source>
        <dbReference type="ARBA" id="ARBA00022723"/>
    </source>
</evidence>
<evidence type="ECO:0000256" key="1">
    <source>
        <dbReference type="ARBA" id="ARBA00004141"/>
    </source>
</evidence>
<dbReference type="Proteomes" id="UP000562929">
    <property type="component" value="Unassembled WGS sequence"/>
</dbReference>
<evidence type="ECO:0000259" key="9">
    <source>
        <dbReference type="PROSITE" id="PS51292"/>
    </source>
</evidence>
<name>A0A8H4Q488_9HYPO</name>
<keyword evidence="7" id="KW-0472">Membrane</keyword>
<dbReference type="SMART" id="SM00744">
    <property type="entry name" value="RINGv"/>
    <property type="match status" value="1"/>
</dbReference>
<dbReference type="InterPro" id="IPR013083">
    <property type="entry name" value="Znf_RING/FYVE/PHD"/>
</dbReference>
<evidence type="ECO:0000313" key="11">
    <source>
        <dbReference type="Proteomes" id="UP000562929"/>
    </source>
</evidence>
<evidence type="ECO:0000256" key="4">
    <source>
        <dbReference type="ARBA" id="ARBA00022771"/>
    </source>
</evidence>
<evidence type="ECO:0000256" key="7">
    <source>
        <dbReference type="ARBA" id="ARBA00023136"/>
    </source>
</evidence>
<accession>A0A8H4Q488</accession>
<organism evidence="10 11">
    <name type="scientific">Ophiocordyceps camponoti-floridani</name>
    <dbReference type="NCBI Taxonomy" id="2030778"/>
    <lineage>
        <taxon>Eukaryota</taxon>
        <taxon>Fungi</taxon>
        <taxon>Dikarya</taxon>
        <taxon>Ascomycota</taxon>
        <taxon>Pezizomycotina</taxon>
        <taxon>Sordariomycetes</taxon>
        <taxon>Hypocreomycetidae</taxon>
        <taxon>Hypocreales</taxon>
        <taxon>Ophiocordycipitaceae</taxon>
        <taxon>Ophiocordyceps</taxon>
    </lineage>
</organism>
<dbReference type="GO" id="GO:0008270">
    <property type="term" value="F:zinc ion binding"/>
    <property type="evidence" value="ECO:0007669"/>
    <property type="project" value="UniProtKB-KW"/>
</dbReference>
<comment type="caution">
    <text evidence="10">The sequence shown here is derived from an EMBL/GenBank/DDBJ whole genome shotgun (WGS) entry which is preliminary data.</text>
</comment>
<feature type="compositionally biased region" description="Acidic residues" evidence="8">
    <location>
        <begin position="361"/>
        <end position="379"/>
    </location>
</feature>
<dbReference type="EMBL" id="JAACLJ010000005">
    <property type="protein sequence ID" value="KAF4585383.1"/>
    <property type="molecule type" value="Genomic_DNA"/>
</dbReference>
<evidence type="ECO:0000313" key="10">
    <source>
        <dbReference type="EMBL" id="KAF4585383.1"/>
    </source>
</evidence>
<dbReference type="Gene3D" id="3.30.40.10">
    <property type="entry name" value="Zinc/RING finger domain, C3HC4 (zinc finger)"/>
    <property type="match status" value="1"/>
</dbReference>
<evidence type="ECO:0000256" key="2">
    <source>
        <dbReference type="ARBA" id="ARBA00022692"/>
    </source>
</evidence>
<keyword evidence="2" id="KW-0812">Transmembrane</keyword>
<evidence type="ECO:0000256" key="5">
    <source>
        <dbReference type="ARBA" id="ARBA00022833"/>
    </source>
</evidence>
<protein>
    <submittedName>
        <fullName evidence="10">RING finger domain protein</fullName>
    </submittedName>
</protein>
<dbReference type="SUPFAM" id="SSF57850">
    <property type="entry name" value="RING/U-box"/>
    <property type="match status" value="1"/>
</dbReference>
<keyword evidence="4" id="KW-0863">Zinc-finger</keyword>
<feature type="domain" description="RING-CH-type" evidence="9">
    <location>
        <begin position="23"/>
        <end position="88"/>
    </location>
</feature>
<reference evidence="10 11" key="1">
    <citation type="journal article" date="2020" name="G3 (Bethesda)">
        <title>Genetic Underpinnings of Host Manipulation by Ophiocordyceps as Revealed by Comparative Transcriptomics.</title>
        <authorList>
            <person name="Will I."/>
            <person name="Das B."/>
            <person name="Trinh T."/>
            <person name="Brachmann A."/>
            <person name="Ohm R.A."/>
            <person name="de Bekker C."/>
        </authorList>
    </citation>
    <scope>NUCLEOTIDE SEQUENCE [LARGE SCALE GENOMIC DNA]</scope>
    <source>
        <strain evidence="10 11">EC05</strain>
    </source>
</reference>
<sequence length="503" mass="55410">MDDGVPTADGGDENAAPSTEISRPIDAPRRCFICLTDEDATDPPDSWVDPCPCTLEAHQDCMLSWVTDCERSGKPLLCPVCKSVIELESPWDPIVAVSSAIQRRFSRASPYLLISGVSTGVQFSLQMYGALAMWTFAGRDSTMRFLLGTDATMDVHAVQGGSLKERVLKALTMMNVAPVLVFARLFPCLSHRVFCPTASIYGMYQLIHDDSFLSWPPSPKLVMTAFPYVQASYHYLWARIVLPYEVRLNRQLMGLPVVELTGQQAPEGRARVERNGGGGVLGFLQGVVDVLEPEDGRHEMNHLDELLHELHEEGEDDDDDQQGELRGEIMVQVQIGHAGGGQAPIQAAQLVAEGEPPAAANEDENGDDEENDDAEEEQEGHEAPQPPPFRGMGLAMALSSLTNSVVDALLLPVISMALGEALRMMLPRSWTAVQSRSPWRRFGIVGRPGLLQQQWGRSLMGGCLFIVFKDVLRLYSKSRRVAAMGSRRVRNVERQRRSNGTAR</sequence>
<feature type="region of interest" description="Disordered" evidence="8">
    <location>
        <begin position="353"/>
        <end position="391"/>
    </location>
</feature>
<dbReference type="AlphaFoldDB" id="A0A8H4Q488"/>
<evidence type="ECO:0000256" key="8">
    <source>
        <dbReference type="SAM" id="MobiDB-lite"/>
    </source>
</evidence>
<dbReference type="PROSITE" id="PS51292">
    <property type="entry name" value="ZF_RING_CH"/>
    <property type="match status" value="1"/>
</dbReference>
<dbReference type="PANTHER" id="PTHR46283">
    <property type="entry name" value="E3 UBIQUITIN-PROTEIN LIGASE MARCH5"/>
    <property type="match status" value="1"/>
</dbReference>
<keyword evidence="5" id="KW-0862">Zinc</keyword>
<keyword evidence="3" id="KW-0479">Metal-binding</keyword>
<evidence type="ECO:0000256" key="6">
    <source>
        <dbReference type="ARBA" id="ARBA00022989"/>
    </source>
</evidence>